<dbReference type="AlphaFoldDB" id="A0ABD2NBD8"/>
<evidence type="ECO:0000313" key="1">
    <source>
        <dbReference type="EMBL" id="KAL3275947.1"/>
    </source>
</evidence>
<name>A0ABD2NBD8_9CUCU</name>
<evidence type="ECO:0000313" key="2">
    <source>
        <dbReference type="Proteomes" id="UP001516400"/>
    </source>
</evidence>
<accession>A0ABD2NBD8</accession>
<dbReference type="EMBL" id="JABFTP020000083">
    <property type="protein sequence ID" value="KAL3275947.1"/>
    <property type="molecule type" value="Genomic_DNA"/>
</dbReference>
<reference evidence="1 2" key="1">
    <citation type="journal article" date="2021" name="BMC Biol.">
        <title>Horizontally acquired antibacterial genes associated with adaptive radiation of ladybird beetles.</title>
        <authorList>
            <person name="Li H.S."/>
            <person name="Tang X.F."/>
            <person name="Huang Y.H."/>
            <person name="Xu Z.Y."/>
            <person name="Chen M.L."/>
            <person name="Du X.Y."/>
            <person name="Qiu B.Y."/>
            <person name="Chen P.T."/>
            <person name="Zhang W."/>
            <person name="Slipinski A."/>
            <person name="Escalona H.E."/>
            <person name="Waterhouse R.M."/>
            <person name="Zwick A."/>
            <person name="Pang H."/>
        </authorList>
    </citation>
    <scope>NUCLEOTIDE SEQUENCE [LARGE SCALE GENOMIC DNA]</scope>
    <source>
        <strain evidence="1">SYSU2018</strain>
    </source>
</reference>
<gene>
    <name evidence="1" type="ORF">HHI36_020681</name>
</gene>
<sequence length="100" mass="11519">MDLIRQHTQANIRRNTSILEEMDKQLSPEEITVNEFFLNQGTASKMINEPSKQTSEQICNSIVFLPTDAMQIERIILALRDVNSTGYDEIPVRQVYFLTS</sequence>
<organism evidence="1 2">
    <name type="scientific">Cryptolaemus montrouzieri</name>
    <dbReference type="NCBI Taxonomy" id="559131"/>
    <lineage>
        <taxon>Eukaryota</taxon>
        <taxon>Metazoa</taxon>
        <taxon>Ecdysozoa</taxon>
        <taxon>Arthropoda</taxon>
        <taxon>Hexapoda</taxon>
        <taxon>Insecta</taxon>
        <taxon>Pterygota</taxon>
        <taxon>Neoptera</taxon>
        <taxon>Endopterygota</taxon>
        <taxon>Coleoptera</taxon>
        <taxon>Polyphaga</taxon>
        <taxon>Cucujiformia</taxon>
        <taxon>Coccinelloidea</taxon>
        <taxon>Coccinellidae</taxon>
        <taxon>Scymninae</taxon>
        <taxon>Scymnini</taxon>
        <taxon>Cryptolaemus</taxon>
    </lineage>
</organism>
<proteinExistence type="predicted"/>
<comment type="caution">
    <text evidence="1">The sequence shown here is derived from an EMBL/GenBank/DDBJ whole genome shotgun (WGS) entry which is preliminary data.</text>
</comment>
<keyword evidence="2" id="KW-1185">Reference proteome</keyword>
<protein>
    <submittedName>
        <fullName evidence="1">Uncharacterized protein</fullName>
    </submittedName>
</protein>
<dbReference type="Proteomes" id="UP001516400">
    <property type="component" value="Unassembled WGS sequence"/>
</dbReference>